<dbReference type="PANTHER" id="PTHR36566">
    <property type="entry name" value="NICKEL INSERTION PROTEIN-RELATED"/>
    <property type="match status" value="1"/>
</dbReference>
<dbReference type="GO" id="GO:0016829">
    <property type="term" value="F:lyase activity"/>
    <property type="evidence" value="ECO:0007669"/>
    <property type="project" value="UniProtKB-UniRule"/>
</dbReference>
<dbReference type="GO" id="GO:0051604">
    <property type="term" value="P:protein maturation"/>
    <property type="evidence" value="ECO:0007669"/>
    <property type="project" value="UniProtKB-UniRule"/>
</dbReference>
<evidence type="ECO:0000313" key="6">
    <source>
        <dbReference type="Proteomes" id="UP000028042"/>
    </source>
</evidence>
<dbReference type="AlphaFoldDB" id="A0A0H3J6V6"/>
<dbReference type="Proteomes" id="UP000030905">
    <property type="component" value="Chromosome"/>
</dbReference>
<dbReference type="EC" id="4.99.1.12" evidence="3"/>
<comment type="catalytic activity">
    <reaction evidence="3">
        <text>Ni(II)-pyridinium-3,5-bisthiocarboxylate mononucleotide = pyridinium-3,5-bisthiocarboxylate mononucleotide + Ni(2+)</text>
        <dbReference type="Rhea" id="RHEA:54784"/>
        <dbReference type="ChEBI" id="CHEBI:49786"/>
        <dbReference type="ChEBI" id="CHEBI:137372"/>
        <dbReference type="ChEBI" id="CHEBI:137373"/>
        <dbReference type="EC" id="4.99.1.12"/>
    </reaction>
</comment>
<dbReference type="RefSeq" id="WP_004455340.1">
    <property type="nucleotide sequence ID" value="NZ_ANZB01000001.1"/>
</dbReference>
<evidence type="ECO:0000256" key="3">
    <source>
        <dbReference type="HAMAP-Rule" id="MF_01074"/>
    </source>
</evidence>
<organism evidence="4 7">
    <name type="scientific">Clostridium pasteurianum DSM 525 = ATCC 6013</name>
    <dbReference type="NCBI Taxonomy" id="1262449"/>
    <lineage>
        <taxon>Bacteria</taxon>
        <taxon>Bacillati</taxon>
        <taxon>Bacillota</taxon>
        <taxon>Clostridia</taxon>
        <taxon>Eubacteriales</taxon>
        <taxon>Clostridiaceae</taxon>
        <taxon>Clostridium</taxon>
    </lineage>
</organism>
<dbReference type="PATRIC" id="fig|1262449.3.peg.509"/>
<dbReference type="GeneID" id="93072836"/>
<comment type="similarity">
    <text evidence="3">Belongs to the LarC family.</text>
</comment>
<dbReference type="GO" id="GO:0016151">
    <property type="term" value="F:nickel cation binding"/>
    <property type="evidence" value="ECO:0007669"/>
    <property type="project" value="UniProtKB-UniRule"/>
</dbReference>
<proteinExistence type="inferred from homology"/>
<protein>
    <recommendedName>
        <fullName evidence="3">Pyridinium-3,5-bisthiocarboxylic acid mononucleotide nickel insertion protein</fullName>
        <shortName evidence="3">P2TMN nickel insertion protein</shortName>
        <ecNumber evidence="3">4.99.1.12</ecNumber>
    </recommendedName>
    <alternativeName>
        <fullName evidence="3">Nickel-pincer cofactor biosynthesis protein LarC</fullName>
    </alternativeName>
</protein>
<evidence type="ECO:0000256" key="1">
    <source>
        <dbReference type="ARBA" id="ARBA00022596"/>
    </source>
</evidence>
<keyword evidence="1 3" id="KW-0533">Nickel</keyword>
<keyword evidence="2 3" id="KW-0456">Lyase</keyword>
<dbReference type="Proteomes" id="UP000028042">
    <property type="component" value="Unassembled WGS sequence"/>
</dbReference>
<dbReference type="EMBL" id="CP009268">
    <property type="protein sequence ID" value="AJA50698.1"/>
    <property type="molecule type" value="Genomic_DNA"/>
</dbReference>
<dbReference type="NCBIfam" id="TIGR00299">
    <property type="entry name" value="nickel pincer cofactor biosynthesis protein LarC"/>
    <property type="match status" value="1"/>
</dbReference>
<dbReference type="Gene3D" id="3.10.20.300">
    <property type="entry name" value="mk0293 like domain"/>
    <property type="match status" value="1"/>
</dbReference>
<dbReference type="EMBL" id="JPGY02000001">
    <property type="protein sequence ID" value="KRU13291.1"/>
    <property type="molecule type" value="Genomic_DNA"/>
</dbReference>
<dbReference type="InterPro" id="IPR002822">
    <property type="entry name" value="Ni_insertion"/>
</dbReference>
<reference evidence="5 6" key="3">
    <citation type="journal article" name="Genome Announc.">
        <title>Improved Draft Genome Sequence of Clostridium pasteurianum Strain ATCC 6013 (DSM 525) Using a Hybrid Next-Generation Sequencing Approach.</title>
        <authorList>
            <person name="Pyne M.E."/>
            <person name="Utturkar S."/>
            <person name="Brown S.D."/>
            <person name="Moo-Young M."/>
            <person name="Chung D.A."/>
            <person name="Chou C.P."/>
        </authorList>
    </citation>
    <scope>NUCLEOTIDE SEQUENCE [LARGE SCALE GENOMIC DNA]</scope>
    <source>
        <strain evidence="5 6">ATCC 6013</strain>
    </source>
</reference>
<dbReference type="Gene3D" id="3.30.70.1380">
    <property type="entry name" value="Transcriptional regulatory protein pf0864 domain like"/>
    <property type="match status" value="1"/>
</dbReference>
<evidence type="ECO:0000313" key="4">
    <source>
        <dbReference type="EMBL" id="AJA50698.1"/>
    </source>
</evidence>
<evidence type="ECO:0000313" key="5">
    <source>
        <dbReference type="EMBL" id="KRU13291.1"/>
    </source>
</evidence>
<dbReference type="Pfam" id="PF01969">
    <property type="entry name" value="Ni_insertion"/>
    <property type="match status" value="1"/>
</dbReference>
<reference evidence="5" key="2">
    <citation type="submission" date="2015-10" db="EMBL/GenBank/DDBJ databases">
        <title>Improved Draft Genome Sequence of Clostridium pasteurianum Strain ATCC 6013 (DSM 525) Using a Hybrid Next-Generation Sequencing Approach.</title>
        <authorList>
            <person name="Pyne M.E."/>
            <person name="Utturkar S.M."/>
            <person name="Brown S.D."/>
            <person name="Moo-Young M."/>
            <person name="Chung D.A."/>
            <person name="Chou P.C."/>
        </authorList>
    </citation>
    <scope>NUCLEOTIDE SEQUENCE</scope>
    <source>
        <strain evidence="5">ATCC 6013</strain>
    </source>
</reference>
<gene>
    <name evidence="3" type="primary">larC</name>
    <name evidence="4" type="ORF">CLPA_c06100</name>
    <name evidence="5" type="ORF">CP6013_02539</name>
</gene>
<dbReference type="KEGG" id="cpae:CPAST_c06100"/>
<dbReference type="eggNOG" id="COG1641">
    <property type="taxonomic scope" value="Bacteria"/>
</dbReference>
<reference evidence="4 7" key="1">
    <citation type="journal article" date="2015" name="Genome Announc.">
        <title>Complete Genome Sequence of the Nitrogen-Fixing and Solvent-Producing Clostridium pasteurianum DSM 525.</title>
        <authorList>
            <person name="Poehlein A."/>
            <person name="Grosse-Honebrink A."/>
            <person name="Zhang Y."/>
            <person name="Minton N.P."/>
            <person name="Daniel R."/>
        </authorList>
    </citation>
    <scope>NUCLEOTIDE SEQUENCE [LARGE SCALE GENOMIC DNA]</scope>
    <source>
        <strain evidence="4">DSM 525</strain>
        <strain evidence="7">DSM 525 / ATCC 6013</strain>
    </source>
</reference>
<evidence type="ECO:0000256" key="2">
    <source>
        <dbReference type="ARBA" id="ARBA00023239"/>
    </source>
</evidence>
<accession>A0A0H3J6V6</accession>
<comment type="function">
    <text evidence="3">Involved in the biosynthesis of a nickel-pincer cofactor ((SCS)Ni(II) pincer complex). Binds Ni(2+), and functions in nickel delivery to pyridinium-3,5-bisthiocarboxylic acid mononucleotide (P2TMN), to form the mature cofactor. Is thus probably required for the activation of nickel-pincer cofactor-dependent enzymes.</text>
</comment>
<dbReference type="PANTHER" id="PTHR36566:SF1">
    <property type="entry name" value="PYRIDINIUM-3,5-BISTHIOCARBOXYLIC ACID MONONUCLEOTIDE NICKEL INSERTION PROTEIN"/>
    <property type="match status" value="1"/>
</dbReference>
<name>A0A0H3J6V6_CLOPA</name>
<sequence length="466" mass="52481">MRVLYYDCFCGISGDMNLGALIDLGVDKNYIIKELLKLNLSSEYEIEVKKGIKKGITGTKVDVILKNQQDHHNNIEETHHHGHTHGEALVHNHSEDAAYSNQKLEEHHHHNHEDKIGPDGEAALSYSHADNLEHNHGETHHKSHHHQHRNLKDIENIIKGSTLNENVKEMSLHMFIKVAEAEALVHGKSLQEVHFHEVGATDSIVDIVGAAIALDYLKVDKIMASTVQVGGGFVKCAHGVMPVPAPATVNILKHIPMKTGIVPFETTTPTGAAILAANVKEFTDNMDFVIEKTGYGLGTRELDIPNVLRVYLGNLKGKDEDIEEQYLLETNIDDMNPELYEYVEGKLFNSGALDVFKTPIIMKKGRPAIKLSVLVSQKRENQVLDVVFKETTSIGIRKFKVEKTMLNREFSKLKTRYGEVTIKNSYYEGKLVKYKAEYEDCKRLAEENNVPIREIYRSIDKVIDEG</sequence>
<dbReference type="HAMAP" id="MF_01074">
    <property type="entry name" value="LarC"/>
    <property type="match status" value="1"/>
</dbReference>
<keyword evidence="7" id="KW-1185">Reference proteome</keyword>
<evidence type="ECO:0000313" key="7">
    <source>
        <dbReference type="Proteomes" id="UP000030905"/>
    </source>
</evidence>
<dbReference type="KEGG" id="cpat:CLPA_c06100"/>